<evidence type="ECO:0000313" key="6">
    <source>
        <dbReference type="Proteomes" id="UP000297429"/>
    </source>
</evidence>
<feature type="transmembrane region" description="Helical" evidence="2">
    <location>
        <begin position="57"/>
        <end position="81"/>
    </location>
</feature>
<gene>
    <name evidence="3" type="ORF">BCL90_2897</name>
    <name evidence="4" type="ORF">E3V97_02935</name>
</gene>
<reference evidence="4 6" key="2">
    <citation type="submission" date="2019-03" db="EMBL/GenBank/DDBJ databases">
        <authorList>
            <person name="He R.-H."/>
        </authorList>
    </citation>
    <scope>NUCLEOTIDE SEQUENCE [LARGE SCALE GENOMIC DNA]</scope>
    <source>
        <strain evidence="4 6">DSM 19624</strain>
    </source>
</reference>
<feature type="compositionally biased region" description="Polar residues" evidence="1">
    <location>
        <begin position="364"/>
        <end position="375"/>
    </location>
</feature>
<name>A0A497Y4F8_9SPHI</name>
<evidence type="ECO:0000313" key="5">
    <source>
        <dbReference type="Proteomes" id="UP000273898"/>
    </source>
</evidence>
<dbReference type="OrthoDB" id="1249547at2"/>
<accession>A0A497Y4F8</accession>
<evidence type="ECO:0000313" key="3">
    <source>
        <dbReference type="EMBL" id="RLJ77791.1"/>
    </source>
</evidence>
<evidence type="ECO:0000313" key="4">
    <source>
        <dbReference type="EMBL" id="TFB33011.1"/>
    </source>
</evidence>
<evidence type="ECO:0008006" key="7">
    <source>
        <dbReference type="Google" id="ProtNLM"/>
    </source>
</evidence>
<sequence>MGHKIITEEDFWICSEGAMPSPFQGNRESLHDSSGHKYITKSDTSTITWIDFGCKKYMLLMALIAAIAVVVAVAVGVLTVATGGAGLILLGAVAGLVGGAIGAVIGGLLCGHKMGPARSWDSKKPDMILQGTPVITGGCTMTCKAGGTVQYAPNIKSWMGAIGYASLSYGSELVKCAFVGAAVGTVGSLLGVGSVTVAGTGGSVGTGISLSRASMILARPTVASVLSNIGTSFGIGAGWTGAGVALGSRGIFGAESAAKTYAIDAVDENGEPLSVGDSFAKGALPEYELGSRIADKGVSGLQWSDALLGLYFLHLKVDPPGTFRDANGTLRNSRGNPNGLKPGTTATDPRKVKSGGTGKAYEDGQTNGNRPSWRQSELDAEGGYPGYDTQKSFINGEEVPYGTEGSTRPDLYNPGHSVEVKNYDIESSAGRSNLKAELTRQYNERVTHLPQGDKQTAIIDVRGQNVPPETLIKLEEDILQNCPDMEIIFKL</sequence>
<dbReference type="RefSeq" id="WP_121284518.1">
    <property type="nucleotide sequence ID" value="NZ_RCCK01000011.1"/>
</dbReference>
<keyword evidence="6" id="KW-1185">Reference proteome</keyword>
<feature type="transmembrane region" description="Helical" evidence="2">
    <location>
        <begin position="87"/>
        <end position="110"/>
    </location>
</feature>
<protein>
    <recommendedName>
        <fullName evidence="7">DUF4237 domain-containing protein</fullName>
    </recommendedName>
</protein>
<dbReference type="Proteomes" id="UP000273898">
    <property type="component" value="Unassembled WGS sequence"/>
</dbReference>
<dbReference type="AlphaFoldDB" id="A0A497Y4F8"/>
<reference evidence="3 5" key="1">
    <citation type="submission" date="2018-10" db="EMBL/GenBank/DDBJ databases">
        <title>Genomic Encyclopedia of Archaeal and Bacterial Type Strains, Phase II (KMG-II): from individual species to whole genera.</title>
        <authorList>
            <person name="Goeker M."/>
        </authorList>
    </citation>
    <scope>NUCLEOTIDE SEQUENCE [LARGE SCALE GENOMIC DNA]</scope>
    <source>
        <strain evidence="3 5">DSM 19624</strain>
    </source>
</reference>
<keyword evidence="2" id="KW-0812">Transmembrane</keyword>
<proteinExistence type="predicted"/>
<feature type="region of interest" description="Disordered" evidence="1">
    <location>
        <begin position="324"/>
        <end position="415"/>
    </location>
</feature>
<evidence type="ECO:0000256" key="1">
    <source>
        <dbReference type="SAM" id="MobiDB-lite"/>
    </source>
</evidence>
<keyword evidence="2" id="KW-1133">Transmembrane helix</keyword>
<evidence type="ECO:0000256" key="2">
    <source>
        <dbReference type="SAM" id="Phobius"/>
    </source>
</evidence>
<organism evidence="3 5">
    <name type="scientific">Pedobacter alluvionis</name>
    <dbReference type="NCBI Taxonomy" id="475253"/>
    <lineage>
        <taxon>Bacteria</taxon>
        <taxon>Pseudomonadati</taxon>
        <taxon>Bacteroidota</taxon>
        <taxon>Sphingobacteriia</taxon>
        <taxon>Sphingobacteriales</taxon>
        <taxon>Sphingobacteriaceae</taxon>
        <taxon>Pedobacter</taxon>
    </lineage>
</organism>
<keyword evidence="2" id="KW-0472">Membrane</keyword>
<comment type="caution">
    <text evidence="3">The sequence shown here is derived from an EMBL/GenBank/DDBJ whole genome shotgun (WGS) entry which is preliminary data.</text>
</comment>
<dbReference type="EMBL" id="SOPX01000001">
    <property type="protein sequence ID" value="TFB33011.1"/>
    <property type="molecule type" value="Genomic_DNA"/>
</dbReference>
<dbReference type="Proteomes" id="UP000297429">
    <property type="component" value="Unassembled WGS sequence"/>
</dbReference>
<dbReference type="EMBL" id="RCCK01000011">
    <property type="protein sequence ID" value="RLJ77791.1"/>
    <property type="molecule type" value="Genomic_DNA"/>
</dbReference>